<organism evidence="2 3">
    <name type="scientific">Brunnivagina elsteri CCALA 953</name>
    <dbReference type="NCBI Taxonomy" id="987040"/>
    <lineage>
        <taxon>Bacteria</taxon>
        <taxon>Bacillati</taxon>
        <taxon>Cyanobacteriota</taxon>
        <taxon>Cyanophyceae</taxon>
        <taxon>Nostocales</taxon>
        <taxon>Calotrichaceae</taxon>
        <taxon>Brunnivagina</taxon>
    </lineage>
</organism>
<name>A0A2A2TJQ9_9CYAN</name>
<proteinExistence type="predicted"/>
<dbReference type="InterPro" id="IPR006315">
    <property type="entry name" value="OM_autotransptr_brl_dom"/>
</dbReference>
<accession>A0A2A2TJQ9</accession>
<evidence type="ECO:0000313" key="3">
    <source>
        <dbReference type="Proteomes" id="UP000218238"/>
    </source>
</evidence>
<reference evidence="2 3" key="1">
    <citation type="submission" date="2017-08" db="EMBL/GenBank/DDBJ databases">
        <title>Draft genome sequence of filamentous cyanobacterium Calothrix elsteri CCALA 953.</title>
        <authorList>
            <person name="Gagunashvili A.N."/>
            <person name="Elster J."/>
            <person name="Andresson O.S."/>
        </authorList>
    </citation>
    <scope>NUCLEOTIDE SEQUENCE [LARGE SCALE GENOMIC DNA]</scope>
    <source>
        <strain evidence="2 3">CCALA 953</strain>
    </source>
</reference>
<comment type="caution">
    <text evidence="2">The sequence shown here is derived from an EMBL/GenBank/DDBJ whole genome shotgun (WGS) entry which is preliminary data.</text>
</comment>
<dbReference type="Proteomes" id="UP000218238">
    <property type="component" value="Unassembled WGS sequence"/>
</dbReference>
<dbReference type="AlphaFoldDB" id="A0A2A2TJQ9"/>
<dbReference type="InterPro" id="IPR036709">
    <property type="entry name" value="Autotransporte_beta_dom_sf"/>
</dbReference>
<dbReference type="GO" id="GO:0019867">
    <property type="term" value="C:outer membrane"/>
    <property type="evidence" value="ECO:0007669"/>
    <property type="project" value="InterPro"/>
</dbReference>
<dbReference type="NCBIfam" id="TIGR01414">
    <property type="entry name" value="autotrans_barl"/>
    <property type="match status" value="1"/>
</dbReference>
<dbReference type="EMBL" id="NTFS01000104">
    <property type="protein sequence ID" value="PAX55146.1"/>
    <property type="molecule type" value="Genomic_DNA"/>
</dbReference>
<gene>
    <name evidence="2" type="ORF">CK510_11530</name>
</gene>
<dbReference type="PROSITE" id="PS51208">
    <property type="entry name" value="AUTOTRANSPORTER"/>
    <property type="match status" value="1"/>
</dbReference>
<dbReference type="InterPro" id="IPR005546">
    <property type="entry name" value="Autotransporte_beta"/>
</dbReference>
<dbReference type="SMART" id="SM00869">
    <property type="entry name" value="Autotransporter"/>
    <property type="match status" value="1"/>
</dbReference>
<dbReference type="SUPFAM" id="SSF103515">
    <property type="entry name" value="Autotransporter"/>
    <property type="match status" value="1"/>
</dbReference>
<dbReference type="Pfam" id="PF03797">
    <property type="entry name" value="Autotransporter"/>
    <property type="match status" value="1"/>
</dbReference>
<keyword evidence="3" id="KW-1185">Reference proteome</keyword>
<protein>
    <recommendedName>
        <fullName evidence="1">Autotransporter domain-containing protein</fullName>
    </recommendedName>
</protein>
<evidence type="ECO:0000259" key="1">
    <source>
        <dbReference type="PROSITE" id="PS51208"/>
    </source>
</evidence>
<sequence>MSKLRQNQGDINTDGNAVSIYGNYSQNNYYLSGTATYGNHNFEIQRAIAFDNRVAKANTNSNQFSANLNSGYIAKSGNIAYGANIGLAYDRINLNGYTEAGAGSLNLKVDGQQAESLILSLGVQSSATVKTDIGTFIPYIRGSYEYQLTDTERTITTELLTQPGIPIRAKIPASDRDYFKLNLGTQWQLSPDLFAVINYETAIGRDNYKYQKF</sequence>
<dbReference type="Gene3D" id="2.40.128.130">
    <property type="entry name" value="Autotransporter beta-domain"/>
    <property type="match status" value="1"/>
</dbReference>
<evidence type="ECO:0000313" key="2">
    <source>
        <dbReference type="EMBL" id="PAX55146.1"/>
    </source>
</evidence>
<feature type="domain" description="Autotransporter" evidence="1">
    <location>
        <begin position="1"/>
        <end position="213"/>
    </location>
</feature>